<dbReference type="Proteomes" id="UP000680805">
    <property type="component" value="Chromosome"/>
</dbReference>
<evidence type="ECO:0000313" key="4">
    <source>
        <dbReference type="Proteomes" id="UP000680805"/>
    </source>
</evidence>
<gene>
    <name evidence="3" type="ORF">KMZ68_14255</name>
</gene>
<feature type="signal peptide" evidence="2">
    <location>
        <begin position="1"/>
        <end position="26"/>
    </location>
</feature>
<organism evidence="3 4">
    <name type="scientific">Bradyrhizobium sediminis</name>
    <dbReference type="NCBI Taxonomy" id="2840469"/>
    <lineage>
        <taxon>Bacteria</taxon>
        <taxon>Pseudomonadati</taxon>
        <taxon>Pseudomonadota</taxon>
        <taxon>Alphaproteobacteria</taxon>
        <taxon>Hyphomicrobiales</taxon>
        <taxon>Nitrobacteraceae</taxon>
        <taxon>Bradyrhizobium</taxon>
    </lineage>
</organism>
<feature type="chain" id="PRO_5036963125" description="Heme utilization protein" evidence="2">
    <location>
        <begin position="27"/>
        <end position="117"/>
    </location>
</feature>
<dbReference type="RefSeq" id="WP_215611940.1">
    <property type="nucleotide sequence ID" value="NZ_CP076135.1"/>
</dbReference>
<feature type="region of interest" description="Disordered" evidence="1">
    <location>
        <begin position="96"/>
        <end position="117"/>
    </location>
</feature>
<evidence type="ECO:0000313" key="3">
    <source>
        <dbReference type="EMBL" id="QWG16203.1"/>
    </source>
</evidence>
<keyword evidence="2" id="KW-0732">Signal</keyword>
<proteinExistence type="predicted"/>
<dbReference type="AlphaFoldDB" id="A0A975NJA6"/>
<reference evidence="3" key="1">
    <citation type="submission" date="2021-06" db="EMBL/GenBank/DDBJ databases">
        <title>Bradyrhizobium sp. S2-11-2 Genome sequencing.</title>
        <authorList>
            <person name="Jin L."/>
        </authorList>
    </citation>
    <scope>NUCLEOTIDE SEQUENCE</scope>
    <source>
        <strain evidence="3">S2-11-2</strain>
    </source>
</reference>
<evidence type="ECO:0008006" key="5">
    <source>
        <dbReference type="Google" id="ProtNLM"/>
    </source>
</evidence>
<sequence length="117" mass="11648">MRHNRIRAAFFAFAAAGALGAAPATAADNSYDGLWNVTVVTKSGSCEPSTSSTLTVSDGKVSAGGAPAGTVGREGLVRVSINGAYANGQLSGKTGSGKWNGASAGVPCSGRWEASRQ</sequence>
<evidence type="ECO:0000256" key="2">
    <source>
        <dbReference type="SAM" id="SignalP"/>
    </source>
</evidence>
<dbReference type="EMBL" id="CP076135">
    <property type="protein sequence ID" value="QWG16203.1"/>
    <property type="molecule type" value="Genomic_DNA"/>
</dbReference>
<name>A0A975NJA6_9BRAD</name>
<protein>
    <recommendedName>
        <fullName evidence="5">Heme utilization protein</fullName>
    </recommendedName>
</protein>
<evidence type="ECO:0000256" key="1">
    <source>
        <dbReference type="SAM" id="MobiDB-lite"/>
    </source>
</evidence>
<dbReference type="KEGG" id="bsei:KMZ68_14255"/>
<accession>A0A975NJA6</accession>
<feature type="region of interest" description="Disordered" evidence="1">
    <location>
        <begin position="48"/>
        <end position="67"/>
    </location>
</feature>